<reference evidence="1 2" key="1">
    <citation type="journal article" date="2018" name="Sci. Rep.">
        <title>Genomic signatures of local adaptation to the degree of environmental predictability in rotifers.</title>
        <authorList>
            <person name="Franch-Gras L."/>
            <person name="Hahn C."/>
            <person name="Garcia-Roger E.M."/>
            <person name="Carmona M.J."/>
            <person name="Serra M."/>
            <person name="Gomez A."/>
        </authorList>
    </citation>
    <scope>NUCLEOTIDE SEQUENCE [LARGE SCALE GENOMIC DNA]</scope>
    <source>
        <strain evidence="1">HYR1</strain>
    </source>
</reference>
<protein>
    <submittedName>
        <fullName evidence="1">Uncharacterized protein</fullName>
    </submittedName>
</protein>
<dbReference type="Proteomes" id="UP000276133">
    <property type="component" value="Unassembled WGS sequence"/>
</dbReference>
<feature type="non-terminal residue" evidence="1">
    <location>
        <position position="1"/>
    </location>
</feature>
<name>A0A3M7PJJ6_BRAPC</name>
<keyword evidence="2" id="KW-1185">Reference proteome</keyword>
<dbReference type="EMBL" id="REGN01010299">
    <property type="protein sequence ID" value="RMZ99291.1"/>
    <property type="molecule type" value="Genomic_DNA"/>
</dbReference>
<comment type="caution">
    <text evidence="1">The sequence shown here is derived from an EMBL/GenBank/DDBJ whole genome shotgun (WGS) entry which is preliminary data.</text>
</comment>
<proteinExistence type="predicted"/>
<gene>
    <name evidence="1" type="ORF">BpHYR1_016646</name>
</gene>
<dbReference type="AlphaFoldDB" id="A0A3M7PJJ6"/>
<accession>A0A3M7PJJ6</accession>
<evidence type="ECO:0000313" key="2">
    <source>
        <dbReference type="Proteomes" id="UP000276133"/>
    </source>
</evidence>
<sequence length="64" mass="7563">YVSFTKLLSYGYYSEECINLANLFIRFALNCSKVYVSFTKLLSYGYFSEECINWANLFIRFALN</sequence>
<evidence type="ECO:0000313" key="1">
    <source>
        <dbReference type="EMBL" id="RMZ99291.1"/>
    </source>
</evidence>
<organism evidence="1 2">
    <name type="scientific">Brachionus plicatilis</name>
    <name type="common">Marine rotifer</name>
    <name type="synonym">Brachionus muelleri</name>
    <dbReference type="NCBI Taxonomy" id="10195"/>
    <lineage>
        <taxon>Eukaryota</taxon>
        <taxon>Metazoa</taxon>
        <taxon>Spiralia</taxon>
        <taxon>Gnathifera</taxon>
        <taxon>Rotifera</taxon>
        <taxon>Eurotatoria</taxon>
        <taxon>Monogononta</taxon>
        <taxon>Pseudotrocha</taxon>
        <taxon>Ploima</taxon>
        <taxon>Brachionidae</taxon>
        <taxon>Brachionus</taxon>
    </lineage>
</organism>